<dbReference type="CDD" id="cd16009">
    <property type="entry name" value="PPM"/>
    <property type="match status" value="1"/>
</dbReference>
<dbReference type="Proteomes" id="UP001060414">
    <property type="component" value="Chromosome"/>
</dbReference>
<gene>
    <name evidence="4" type="primary">deoB</name>
    <name evidence="7" type="ORF">L9S41_08085</name>
</gene>
<comment type="catalytic activity">
    <reaction evidence="4">
        <text>2-deoxy-alpha-D-ribose 1-phosphate = 2-deoxy-D-ribose 5-phosphate</text>
        <dbReference type="Rhea" id="RHEA:27658"/>
        <dbReference type="ChEBI" id="CHEBI:57259"/>
        <dbReference type="ChEBI" id="CHEBI:62877"/>
        <dbReference type="EC" id="5.4.2.7"/>
    </reaction>
</comment>
<dbReference type="EMBL" id="CP092109">
    <property type="protein sequence ID" value="UWZ81338.1"/>
    <property type="molecule type" value="Genomic_DNA"/>
</dbReference>
<dbReference type="InterPro" id="IPR024052">
    <property type="entry name" value="Phosphopentomutase_DeoB_cap_sf"/>
</dbReference>
<feature type="domain" description="Metalloenzyme" evidence="6">
    <location>
        <begin position="3"/>
        <end position="373"/>
    </location>
</feature>
<comment type="similarity">
    <text evidence="1 4">Belongs to the phosphopentomutase family.</text>
</comment>
<dbReference type="SUPFAM" id="SSF53649">
    <property type="entry name" value="Alkaline phosphatase-like"/>
    <property type="match status" value="1"/>
</dbReference>
<comment type="function">
    <text evidence="4">Isomerase that catalyzes the conversion of deoxy-ribose 1-phosphate (dRib-1-P) and ribose 1-phosphate (Rib-1-P) to deoxy-ribose 5-phosphate (dRib-5-P) and ribose 5-phosphate (Rib-5-P), respectively.</text>
</comment>
<keyword evidence="4 7" id="KW-0413">Isomerase</keyword>
<dbReference type="EC" id="5.4.2.7" evidence="4 5"/>
<evidence type="ECO:0000256" key="3">
    <source>
        <dbReference type="ARBA" id="ARBA00023211"/>
    </source>
</evidence>
<dbReference type="Gene3D" id="3.30.70.1250">
    <property type="entry name" value="Phosphopentomutase"/>
    <property type="match status" value="1"/>
</dbReference>
<dbReference type="PANTHER" id="PTHR21110">
    <property type="entry name" value="PHOSPHOPENTOMUTASE"/>
    <property type="match status" value="1"/>
</dbReference>
<keyword evidence="4" id="KW-0963">Cytoplasm</keyword>
<feature type="binding site" evidence="4">
    <location>
        <position position="335"/>
    </location>
    <ligand>
        <name>Mn(2+)</name>
        <dbReference type="ChEBI" id="CHEBI:29035"/>
        <label>2</label>
    </ligand>
</feature>
<protein>
    <recommendedName>
        <fullName evidence="4 5">Phosphopentomutase</fullName>
        <ecNumber evidence="4 5">5.4.2.7</ecNumber>
    </recommendedName>
    <alternativeName>
        <fullName evidence="4">Phosphodeoxyribomutase</fullName>
    </alternativeName>
</protein>
<evidence type="ECO:0000256" key="2">
    <source>
        <dbReference type="ARBA" id="ARBA00022723"/>
    </source>
</evidence>
<proteinExistence type="inferred from homology"/>
<dbReference type="HAMAP" id="MF_00740">
    <property type="entry name" value="Phosphopentomut"/>
    <property type="match status" value="1"/>
</dbReference>
<organism evidence="7 8">
    <name type="scientific">Geoalkalibacter halelectricus</name>
    <dbReference type="NCBI Taxonomy" id="2847045"/>
    <lineage>
        <taxon>Bacteria</taxon>
        <taxon>Pseudomonadati</taxon>
        <taxon>Thermodesulfobacteriota</taxon>
        <taxon>Desulfuromonadia</taxon>
        <taxon>Desulfuromonadales</taxon>
        <taxon>Geoalkalibacteraceae</taxon>
        <taxon>Geoalkalibacter</taxon>
    </lineage>
</organism>
<feature type="binding site" evidence="4">
    <location>
        <position position="282"/>
    </location>
    <ligand>
        <name>Mn(2+)</name>
        <dbReference type="ChEBI" id="CHEBI:29035"/>
        <label>2</label>
    </ligand>
</feature>
<dbReference type="PIRSF" id="PIRSF001491">
    <property type="entry name" value="Ppentomutase"/>
    <property type="match status" value="1"/>
</dbReference>
<dbReference type="GO" id="GO:0008973">
    <property type="term" value="F:phosphopentomutase activity"/>
    <property type="evidence" value="ECO:0007669"/>
    <property type="project" value="UniProtKB-EC"/>
</dbReference>
<dbReference type="NCBIfam" id="NF003766">
    <property type="entry name" value="PRK05362.1"/>
    <property type="match status" value="1"/>
</dbReference>
<evidence type="ECO:0000256" key="4">
    <source>
        <dbReference type="HAMAP-Rule" id="MF_00740"/>
    </source>
</evidence>
<dbReference type="Gene3D" id="3.40.720.10">
    <property type="entry name" value="Alkaline Phosphatase, subunit A"/>
    <property type="match status" value="1"/>
</dbReference>
<comment type="catalytic activity">
    <reaction evidence="4">
        <text>alpha-D-ribose 1-phosphate = D-ribose 5-phosphate</text>
        <dbReference type="Rhea" id="RHEA:18793"/>
        <dbReference type="ChEBI" id="CHEBI:57720"/>
        <dbReference type="ChEBI" id="CHEBI:78346"/>
        <dbReference type="EC" id="5.4.2.7"/>
    </reaction>
</comment>
<keyword evidence="8" id="KW-1185">Reference proteome</keyword>
<dbReference type="InterPro" id="IPR010045">
    <property type="entry name" value="DeoB"/>
</dbReference>
<keyword evidence="3 4" id="KW-0464">Manganese</keyword>
<feature type="binding site" evidence="4">
    <location>
        <position position="10"/>
    </location>
    <ligand>
        <name>Mn(2+)</name>
        <dbReference type="ChEBI" id="CHEBI:29035"/>
        <label>1</label>
    </ligand>
</feature>
<evidence type="ECO:0000256" key="1">
    <source>
        <dbReference type="ARBA" id="ARBA00010373"/>
    </source>
</evidence>
<evidence type="ECO:0000256" key="5">
    <source>
        <dbReference type="NCBIfam" id="TIGR01696"/>
    </source>
</evidence>
<dbReference type="NCBIfam" id="TIGR01696">
    <property type="entry name" value="deoB"/>
    <property type="match status" value="1"/>
</dbReference>
<feature type="binding site" evidence="4">
    <location>
        <position position="324"/>
    </location>
    <ligand>
        <name>Mn(2+)</name>
        <dbReference type="ChEBI" id="CHEBI:29035"/>
        <label>1</label>
    </ligand>
</feature>
<dbReference type="PANTHER" id="PTHR21110:SF0">
    <property type="entry name" value="PHOSPHOPENTOMUTASE"/>
    <property type="match status" value="1"/>
</dbReference>
<reference evidence="7" key="1">
    <citation type="journal article" date="2022" name="Environ. Microbiol.">
        <title>Geoalkalibacter halelectricus SAP #1 sp. nov. possessing extracellular electron transfer and mineral#reducing capabilities from a haloalkaline environment.</title>
        <authorList>
            <person name="Yadav S."/>
            <person name="Singh R."/>
            <person name="Sundharam S.S."/>
            <person name="Chaudhary S."/>
            <person name="Krishnamurthi S."/>
            <person name="Patil S.A."/>
        </authorList>
    </citation>
    <scope>NUCLEOTIDE SEQUENCE</scope>
    <source>
        <strain evidence="7">SAP-1</strain>
    </source>
</reference>
<evidence type="ECO:0000313" key="7">
    <source>
        <dbReference type="EMBL" id="UWZ81338.1"/>
    </source>
</evidence>
<evidence type="ECO:0000313" key="8">
    <source>
        <dbReference type="Proteomes" id="UP001060414"/>
    </source>
</evidence>
<comment type="pathway">
    <text evidence="4">Carbohydrate degradation; 2-deoxy-D-ribose 1-phosphate degradation; D-glyceraldehyde 3-phosphate and acetaldehyde from 2-deoxy-alpha-D-ribose 1-phosphate: step 1/2.</text>
</comment>
<comment type="cofactor">
    <cofactor evidence="4">
        <name>Mn(2+)</name>
        <dbReference type="ChEBI" id="CHEBI:29035"/>
    </cofactor>
    <text evidence="4">Binds 2 manganese ions.</text>
</comment>
<comment type="subcellular location">
    <subcellularLocation>
        <location evidence="4">Cytoplasm</location>
    </subcellularLocation>
</comment>
<evidence type="ECO:0000259" key="6">
    <source>
        <dbReference type="Pfam" id="PF01676"/>
    </source>
</evidence>
<dbReference type="InterPro" id="IPR017850">
    <property type="entry name" value="Alkaline_phosphatase_core_sf"/>
</dbReference>
<feature type="binding site" evidence="4">
    <location>
        <position position="287"/>
    </location>
    <ligand>
        <name>Mn(2+)</name>
        <dbReference type="ChEBI" id="CHEBI:29035"/>
        <label>2</label>
    </ligand>
</feature>
<keyword evidence="2 4" id="KW-0479">Metal-binding</keyword>
<name>A0ABY5ZRS8_9BACT</name>
<dbReference type="Pfam" id="PF01676">
    <property type="entry name" value="Metalloenzyme"/>
    <property type="match status" value="1"/>
</dbReference>
<dbReference type="SUPFAM" id="SSF143856">
    <property type="entry name" value="DeoB insert domain-like"/>
    <property type="match status" value="1"/>
</dbReference>
<feature type="binding site" evidence="4">
    <location>
        <position position="323"/>
    </location>
    <ligand>
        <name>Mn(2+)</name>
        <dbReference type="ChEBI" id="CHEBI:29035"/>
        <label>1</label>
    </ligand>
</feature>
<dbReference type="InterPro" id="IPR006124">
    <property type="entry name" value="Metalloenzyme"/>
</dbReference>
<sequence>MNRVVLVTLDGLGVGALPDADRYGDAGADTLGHLLSACPQIRLPNLQRMGLGNLHPAGKLAPCPQPQACFGRMAERSAGKDTTTGHWELAGLIQNRPLPTFPHGFPPEIIAAFRRETGLVPLGNVAASGTEILVRLGEEHLRSGRPIVYTSVDSVFQIAAHEDVIPPERLYEICRIARRILDPYRVGRVIARPFVGESADNFRRTSRRHDFSLPPLAPTLLDHLVDQGLDVVGVGKIGDIFSGRGLTISLASRDNRDGMEKILDAFSSMRQGLVFANLVDFDMLYGHRRDPVGFARALEEFDGWLPRIKAVMGERDLLMLTADHGCDPTAPGSDHTREYVPLLVWSPSMASGRDLGERASFADVAATLGEIFGCQGPGAGASFLRQLALGSQGGSN</sequence>
<accession>A0ABY5ZRS8</accession>